<evidence type="ECO:0000256" key="9">
    <source>
        <dbReference type="ARBA" id="ARBA00022989"/>
    </source>
</evidence>
<dbReference type="GO" id="GO:0008270">
    <property type="term" value="F:zinc ion binding"/>
    <property type="evidence" value="ECO:0007669"/>
    <property type="project" value="UniProtKB-UniRule"/>
</dbReference>
<evidence type="ECO:0000256" key="7">
    <source>
        <dbReference type="ARBA" id="ARBA00022801"/>
    </source>
</evidence>
<sequence>DLFSMPFDHKFWITPFTLWNFCDQQAEGRNSILGDQYRWPTTVPYYLEDSLEINAKGVILKAFEQYRLKTCIDFKPWSGEPNYISVFKGSGCYSYVGNRRVEKQELSIGQNCDSLATVEHEFLHALGFWHEQSRADRDDYVNIIWDQIVSGKQHNFNTYGDTVSSALGMPYDYSSVMHYSKTAFSKGSNPTIVTKIPEFVDVIGQSMEFSSSDVLKLNKLYNCSEFSSSTFSTFLDSCNATGKWVRVRSVEGGPNTDYTNMGQCNGTGYFMHFSTATGSYGNKAYLESRFFYPKRGFQCLQFYLYNSGGADDQLKVWVREYNSANPNGVLRLIQTINGIRNSWELYHVKLDVSQKFRVVFEGVKGAGTSNGGLSVDDINLSETQCPHHTWHIQNFNSLLATTPVGSKIYSPIFLSRDGYSFQIGIYINGVTSNPGNIAVYLHLTSGPHDSQLAWPCPWRQVTMALMDQHPHIQQRMDNQRMLTTNPSQTSTDCNVQNVWDDPRKVGRLVTNSDGTSYYRGPGWGYSAFISHSRLTSRAFVKGDVFFLFSLEGTFGLNFQLWNDHFYSLAFFPDLTSLLYTQPVPQSVACGENCLERMSSDDSTATFTEKSTTVVVVMACTFVGAVVLLLAIASVLYKVKKSKERGEMDREGGIEPERING</sequence>
<dbReference type="STRING" id="42514.ENSPNAP00000037043"/>
<evidence type="ECO:0000256" key="1">
    <source>
        <dbReference type="ARBA" id="ARBA00004479"/>
    </source>
</evidence>
<feature type="binding site" evidence="15">
    <location>
        <position position="130"/>
    </location>
    <ligand>
        <name>Zn(2+)</name>
        <dbReference type="ChEBI" id="CHEBI:29105"/>
        <note>catalytic</note>
    </ligand>
</feature>
<keyword evidence="10 15" id="KW-0482">Metalloprotease</keyword>
<dbReference type="AlphaFoldDB" id="A0A3B4EMP2"/>
<keyword evidence="2" id="KW-0245">EGF-like domain</keyword>
<dbReference type="Ensembl" id="ENSPNAT00000032522.2">
    <property type="protein sequence ID" value="ENSPNAP00000037043.2"/>
    <property type="gene ID" value="ENSPNAG00000028478.2"/>
</dbReference>
<dbReference type="FunFam" id="2.60.120.200:FF:000037">
    <property type="entry name" value="Meprin A subunit"/>
    <property type="match status" value="1"/>
</dbReference>
<organism evidence="21 22">
    <name type="scientific">Pygocentrus nattereri</name>
    <name type="common">Red-bellied piranha</name>
    <dbReference type="NCBI Taxonomy" id="42514"/>
    <lineage>
        <taxon>Eukaryota</taxon>
        <taxon>Metazoa</taxon>
        <taxon>Chordata</taxon>
        <taxon>Craniata</taxon>
        <taxon>Vertebrata</taxon>
        <taxon>Euteleostomi</taxon>
        <taxon>Actinopterygii</taxon>
        <taxon>Neopterygii</taxon>
        <taxon>Teleostei</taxon>
        <taxon>Ostariophysi</taxon>
        <taxon>Characiformes</taxon>
        <taxon>Characoidei</taxon>
        <taxon>Pygocentrus</taxon>
    </lineage>
</organism>
<evidence type="ECO:0000256" key="4">
    <source>
        <dbReference type="ARBA" id="ARBA00022692"/>
    </source>
</evidence>
<comment type="subcellular location">
    <subcellularLocation>
        <location evidence="1">Membrane</location>
        <topology evidence="1">Single-pass type I membrane protein</topology>
    </subcellularLocation>
</comment>
<keyword evidence="22" id="KW-1185">Reference proteome</keyword>
<dbReference type="SMART" id="SM00235">
    <property type="entry name" value="ZnMc"/>
    <property type="match status" value="1"/>
</dbReference>
<keyword evidence="13" id="KW-1015">Disulfide bond</keyword>
<dbReference type="InterPro" id="IPR000998">
    <property type="entry name" value="MAM_dom"/>
</dbReference>
<evidence type="ECO:0000256" key="8">
    <source>
        <dbReference type="ARBA" id="ARBA00022833"/>
    </source>
</evidence>
<dbReference type="PANTHER" id="PTHR10127">
    <property type="entry name" value="DISCOIDIN, CUB, EGF, LAMININ , AND ZINC METALLOPROTEASE DOMAIN CONTAINING"/>
    <property type="match status" value="1"/>
</dbReference>
<dbReference type="SMART" id="SM00137">
    <property type="entry name" value="MAM"/>
    <property type="match status" value="1"/>
</dbReference>
<dbReference type="GeneTree" id="ENSGT00950000183111"/>
<feature type="domain" description="MAM" evidence="18">
    <location>
        <begin position="205"/>
        <end position="387"/>
    </location>
</feature>
<keyword evidence="8 15" id="KW-0862">Zinc</keyword>
<dbReference type="InterPro" id="IPR024079">
    <property type="entry name" value="MetalloPept_cat_dom_sf"/>
</dbReference>
<keyword evidence="12" id="KW-0865">Zymogen</keyword>
<dbReference type="GO" id="GO:0004222">
    <property type="term" value="F:metalloendopeptidase activity"/>
    <property type="evidence" value="ECO:0007669"/>
    <property type="project" value="UniProtKB-UniRule"/>
</dbReference>
<evidence type="ECO:0000313" key="21">
    <source>
        <dbReference type="Ensembl" id="ENSPNAP00000037043.2"/>
    </source>
</evidence>
<dbReference type="Pfam" id="PF00629">
    <property type="entry name" value="MAM"/>
    <property type="match status" value="1"/>
</dbReference>
<feature type="active site" evidence="15">
    <location>
        <position position="121"/>
    </location>
</feature>
<evidence type="ECO:0000256" key="15">
    <source>
        <dbReference type="PROSITE-ProRule" id="PRU01211"/>
    </source>
</evidence>
<keyword evidence="9 17" id="KW-1133">Transmembrane helix</keyword>
<dbReference type="InterPro" id="IPR001506">
    <property type="entry name" value="Peptidase_M12A"/>
</dbReference>
<keyword evidence="3 15" id="KW-0645">Protease</keyword>
<reference evidence="21 22" key="1">
    <citation type="submission" date="2020-10" db="EMBL/GenBank/DDBJ databases">
        <title>Pygocentrus nattereri (red-bellied piranha) genome, fPygNat1, primary haplotype.</title>
        <authorList>
            <person name="Myers G."/>
            <person name="Meyer A."/>
            <person name="Karagic N."/>
            <person name="Pippel M."/>
            <person name="Winkler S."/>
            <person name="Tracey A."/>
            <person name="Wood J."/>
            <person name="Formenti G."/>
            <person name="Howe K."/>
            <person name="Fedrigo O."/>
            <person name="Jarvis E.D."/>
        </authorList>
    </citation>
    <scope>NUCLEOTIDE SEQUENCE [LARGE SCALE GENOMIC DNA]</scope>
</reference>
<keyword evidence="6" id="KW-0732">Signal</keyword>
<dbReference type="FunFam" id="3.40.390.10:FF:000015">
    <property type="entry name" value="Meprin A subunit"/>
    <property type="match status" value="1"/>
</dbReference>
<evidence type="ECO:0000256" key="14">
    <source>
        <dbReference type="ARBA" id="ARBA00023180"/>
    </source>
</evidence>
<evidence type="ECO:0000256" key="17">
    <source>
        <dbReference type="SAM" id="Phobius"/>
    </source>
</evidence>
<evidence type="ECO:0000256" key="12">
    <source>
        <dbReference type="ARBA" id="ARBA00023145"/>
    </source>
</evidence>
<dbReference type="GO" id="GO:0016020">
    <property type="term" value="C:membrane"/>
    <property type="evidence" value="ECO:0007669"/>
    <property type="project" value="UniProtKB-SubCell"/>
</dbReference>
<evidence type="ECO:0000313" key="22">
    <source>
        <dbReference type="Proteomes" id="UP001501920"/>
    </source>
</evidence>
<evidence type="ECO:0000256" key="10">
    <source>
        <dbReference type="ARBA" id="ARBA00023049"/>
    </source>
</evidence>
<dbReference type="Proteomes" id="UP001501920">
    <property type="component" value="Chromosome 4"/>
</dbReference>
<evidence type="ECO:0000256" key="11">
    <source>
        <dbReference type="ARBA" id="ARBA00023136"/>
    </source>
</evidence>
<dbReference type="Pfam" id="PF01400">
    <property type="entry name" value="Astacin"/>
    <property type="match status" value="1"/>
</dbReference>
<dbReference type="SMART" id="SM00061">
    <property type="entry name" value="MATH"/>
    <property type="match status" value="1"/>
</dbReference>
<comment type="caution">
    <text evidence="15">Lacks conserved residue(s) required for the propagation of feature annotation.</text>
</comment>
<dbReference type="PRINTS" id="PR00480">
    <property type="entry name" value="ASTACIN"/>
</dbReference>
<dbReference type="PROSITE" id="PS00740">
    <property type="entry name" value="MAM_1"/>
    <property type="match status" value="1"/>
</dbReference>
<name>A0A3B4EMP2_PYGNA</name>
<dbReference type="FunFam" id="2.60.210.10:FF:000009">
    <property type="entry name" value="Meprin A subunit"/>
    <property type="match status" value="1"/>
</dbReference>
<feature type="binding site" evidence="15">
    <location>
        <position position="120"/>
    </location>
    <ligand>
        <name>Zn(2+)</name>
        <dbReference type="ChEBI" id="CHEBI:29105"/>
        <note>catalytic</note>
    </ligand>
</feature>
<feature type="transmembrane region" description="Helical" evidence="17">
    <location>
        <begin position="613"/>
        <end position="636"/>
    </location>
</feature>
<dbReference type="Gene3D" id="3.40.390.10">
    <property type="entry name" value="Collagenase (Catalytic Domain)"/>
    <property type="match status" value="1"/>
</dbReference>
<gene>
    <name evidence="21" type="primary">MEP1B</name>
</gene>
<evidence type="ECO:0000259" key="20">
    <source>
        <dbReference type="PROSITE" id="PS51864"/>
    </source>
</evidence>
<reference evidence="21" key="3">
    <citation type="submission" date="2025-09" db="UniProtKB">
        <authorList>
            <consortium name="Ensembl"/>
        </authorList>
    </citation>
    <scope>IDENTIFICATION</scope>
</reference>
<dbReference type="InterPro" id="IPR006026">
    <property type="entry name" value="Peptidase_Metallo"/>
</dbReference>
<dbReference type="PROSITE" id="PS50060">
    <property type="entry name" value="MAM_2"/>
    <property type="match status" value="1"/>
</dbReference>
<comment type="cofactor">
    <cofactor evidence="15 16">
        <name>Zn(2+)</name>
        <dbReference type="ChEBI" id="CHEBI:29105"/>
    </cofactor>
    <text evidence="15 16">Binds 1 zinc ion per subunit.</text>
</comment>
<evidence type="ECO:0000256" key="5">
    <source>
        <dbReference type="ARBA" id="ARBA00022723"/>
    </source>
</evidence>
<keyword evidence="5 15" id="KW-0479">Metal-binding</keyword>
<dbReference type="PROSITE" id="PS51864">
    <property type="entry name" value="ASTACIN"/>
    <property type="match status" value="1"/>
</dbReference>
<protein>
    <recommendedName>
        <fullName evidence="16">Metalloendopeptidase</fullName>
        <ecNumber evidence="16">3.4.24.-</ecNumber>
    </recommendedName>
</protein>
<feature type="domain" description="MATH" evidence="19">
    <location>
        <begin position="385"/>
        <end position="551"/>
    </location>
</feature>
<dbReference type="Pfam" id="PF22486">
    <property type="entry name" value="MATH_2"/>
    <property type="match status" value="1"/>
</dbReference>
<dbReference type="InterPro" id="IPR002083">
    <property type="entry name" value="MATH/TRAF_dom"/>
</dbReference>
<accession>A0A3B4EMP2</accession>
<dbReference type="SUPFAM" id="SSF49599">
    <property type="entry name" value="TRAF domain-like"/>
    <property type="match status" value="1"/>
</dbReference>
<dbReference type="GO" id="GO:0006508">
    <property type="term" value="P:proteolysis"/>
    <property type="evidence" value="ECO:0007669"/>
    <property type="project" value="UniProtKB-KW"/>
</dbReference>
<feature type="binding site" evidence="15">
    <location>
        <position position="124"/>
    </location>
    <ligand>
        <name>Zn(2+)</name>
        <dbReference type="ChEBI" id="CHEBI:29105"/>
        <note>catalytic</note>
    </ligand>
</feature>
<reference evidence="21" key="2">
    <citation type="submission" date="2025-08" db="UniProtKB">
        <authorList>
            <consortium name="Ensembl"/>
        </authorList>
    </citation>
    <scope>IDENTIFICATION</scope>
</reference>
<evidence type="ECO:0000256" key="13">
    <source>
        <dbReference type="ARBA" id="ARBA00023157"/>
    </source>
</evidence>
<proteinExistence type="predicted"/>
<dbReference type="Gene3D" id="2.60.210.10">
    <property type="entry name" value="Apoptosis, Tumor Necrosis Factor Receptor Associated Protein 2, Chain A"/>
    <property type="match status" value="1"/>
</dbReference>
<evidence type="ECO:0000256" key="3">
    <source>
        <dbReference type="ARBA" id="ARBA00022670"/>
    </source>
</evidence>
<keyword evidence="4 17" id="KW-0812">Transmembrane</keyword>
<evidence type="ECO:0000256" key="2">
    <source>
        <dbReference type="ARBA" id="ARBA00022536"/>
    </source>
</evidence>
<dbReference type="PROSITE" id="PS50144">
    <property type="entry name" value="MATH"/>
    <property type="match status" value="1"/>
</dbReference>
<evidence type="ECO:0000259" key="19">
    <source>
        <dbReference type="PROSITE" id="PS50144"/>
    </source>
</evidence>
<dbReference type="InterPro" id="IPR013320">
    <property type="entry name" value="ConA-like_dom_sf"/>
</dbReference>
<keyword evidence="7 15" id="KW-0378">Hydrolase</keyword>
<evidence type="ECO:0000256" key="16">
    <source>
        <dbReference type="RuleBase" id="RU361183"/>
    </source>
</evidence>
<evidence type="ECO:0000256" key="6">
    <source>
        <dbReference type="ARBA" id="ARBA00022729"/>
    </source>
</evidence>
<dbReference type="EC" id="3.4.24.-" evidence="16"/>
<evidence type="ECO:0000259" key="18">
    <source>
        <dbReference type="PROSITE" id="PS50060"/>
    </source>
</evidence>
<dbReference type="SUPFAM" id="SSF49899">
    <property type="entry name" value="Concanavalin A-like lectins/glucanases"/>
    <property type="match status" value="1"/>
</dbReference>
<dbReference type="CDD" id="cd06263">
    <property type="entry name" value="MAM"/>
    <property type="match status" value="1"/>
</dbReference>
<dbReference type="InterPro" id="IPR008974">
    <property type="entry name" value="TRAF-like"/>
</dbReference>
<keyword evidence="11 17" id="KW-0472">Membrane</keyword>
<feature type="domain" description="Peptidase M12A" evidence="20">
    <location>
        <begin position="30"/>
        <end position="224"/>
    </location>
</feature>
<dbReference type="PANTHER" id="PTHR10127:SF882">
    <property type="entry name" value="MEPRIN A SUBUNIT"/>
    <property type="match status" value="1"/>
</dbReference>
<dbReference type="PRINTS" id="PR00020">
    <property type="entry name" value="MAMDOMAIN"/>
</dbReference>
<keyword evidence="14" id="KW-0325">Glycoprotein</keyword>
<dbReference type="Gene3D" id="2.60.120.200">
    <property type="match status" value="1"/>
</dbReference>
<dbReference type="SUPFAM" id="SSF55486">
    <property type="entry name" value="Metalloproteases ('zincins'), catalytic domain"/>
    <property type="match status" value="1"/>
</dbReference>